<proteinExistence type="predicted"/>
<sequence>MMNENIVQIENREAMSPEASGMSALATLLGVFAKPRAALIALSARPRILAPILVLLVSQVALGLVLAQSGILRNDTVAKLEAKNAPPEQIEAVTKVMEGPAKYAFVIGGPVVLVFSLLVTAGLLYFIANLMLGARLRYIHYLCIAAYGGVVGIVDQLVRTGIALGRGTLLVNLGIGAFMGDELSGLMRVADTATDPLLLWATAIEALGVSVMARKSFGFGVLAVAPGYLLLVSLSALQR</sequence>
<evidence type="ECO:0000313" key="2">
    <source>
        <dbReference type="EMBL" id="TMQ59831.1"/>
    </source>
</evidence>
<feature type="transmembrane region" description="Helical" evidence="1">
    <location>
        <begin position="217"/>
        <end position="237"/>
    </location>
</feature>
<organism evidence="2 3">
    <name type="scientific">Eiseniibacteriota bacterium</name>
    <dbReference type="NCBI Taxonomy" id="2212470"/>
    <lineage>
        <taxon>Bacteria</taxon>
        <taxon>Candidatus Eiseniibacteriota</taxon>
    </lineage>
</organism>
<feature type="transmembrane region" description="Helical" evidence="1">
    <location>
        <begin position="103"/>
        <end position="126"/>
    </location>
</feature>
<accession>A0A538T864</accession>
<dbReference type="AlphaFoldDB" id="A0A538T864"/>
<feature type="transmembrane region" description="Helical" evidence="1">
    <location>
        <begin position="138"/>
        <end position="158"/>
    </location>
</feature>
<evidence type="ECO:0000313" key="3">
    <source>
        <dbReference type="Proteomes" id="UP000316852"/>
    </source>
</evidence>
<evidence type="ECO:0008006" key="4">
    <source>
        <dbReference type="Google" id="ProtNLM"/>
    </source>
</evidence>
<dbReference type="EMBL" id="VBOW01000019">
    <property type="protein sequence ID" value="TMQ59831.1"/>
    <property type="molecule type" value="Genomic_DNA"/>
</dbReference>
<keyword evidence="1" id="KW-0812">Transmembrane</keyword>
<name>A0A538T864_UNCEI</name>
<keyword evidence="1" id="KW-1133">Transmembrane helix</keyword>
<dbReference type="Proteomes" id="UP000316852">
    <property type="component" value="Unassembled WGS sequence"/>
</dbReference>
<reference evidence="2 3" key="1">
    <citation type="journal article" date="2019" name="Nat. Microbiol.">
        <title>Mediterranean grassland soil C-N compound turnover is dependent on rainfall and depth, and is mediated by genomically divergent microorganisms.</title>
        <authorList>
            <person name="Diamond S."/>
            <person name="Andeer P.F."/>
            <person name="Li Z."/>
            <person name="Crits-Christoph A."/>
            <person name="Burstein D."/>
            <person name="Anantharaman K."/>
            <person name="Lane K.R."/>
            <person name="Thomas B.C."/>
            <person name="Pan C."/>
            <person name="Northen T.R."/>
            <person name="Banfield J.F."/>
        </authorList>
    </citation>
    <scope>NUCLEOTIDE SEQUENCE [LARGE SCALE GENOMIC DNA]</scope>
    <source>
        <strain evidence="2">WS_6</strain>
    </source>
</reference>
<evidence type="ECO:0000256" key="1">
    <source>
        <dbReference type="SAM" id="Phobius"/>
    </source>
</evidence>
<keyword evidence="1" id="KW-0472">Membrane</keyword>
<comment type="caution">
    <text evidence="2">The sequence shown here is derived from an EMBL/GenBank/DDBJ whole genome shotgun (WGS) entry which is preliminary data.</text>
</comment>
<protein>
    <recommendedName>
        <fullName evidence="4">Yip1 domain-containing protein</fullName>
    </recommendedName>
</protein>
<feature type="transmembrane region" description="Helical" evidence="1">
    <location>
        <begin position="48"/>
        <end position="67"/>
    </location>
</feature>
<gene>
    <name evidence="2" type="ORF">E6K76_03765</name>
</gene>